<dbReference type="RefSeq" id="XP_003056795.1">
    <property type="nucleotide sequence ID" value="XM_003056749.1"/>
</dbReference>
<dbReference type="GO" id="GO:0015031">
    <property type="term" value="P:protein transport"/>
    <property type="evidence" value="ECO:0007669"/>
    <property type="project" value="UniProtKB-KW"/>
</dbReference>
<dbReference type="EMBL" id="GG663737">
    <property type="protein sequence ID" value="EEH58440.1"/>
    <property type="molecule type" value="Genomic_DNA"/>
</dbReference>
<evidence type="ECO:0000256" key="1">
    <source>
        <dbReference type="ARBA" id="ARBA00022448"/>
    </source>
</evidence>
<name>C1MPC2_MICPC</name>
<feature type="region of interest" description="Disordered" evidence="4">
    <location>
        <begin position="92"/>
        <end position="125"/>
    </location>
</feature>
<dbReference type="InterPro" id="IPR019515">
    <property type="entry name" value="VPS54_N"/>
</dbReference>
<feature type="region of interest" description="Disordered" evidence="4">
    <location>
        <begin position="593"/>
        <end position="616"/>
    </location>
</feature>
<keyword evidence="2" id="KW-0653">Protein transport</keyword>
<dbReference type="STRING" id="564608.C1MPC2"/>
<evidence type="ECO:0000313" key="7">
    <source>
        <dbReference type="EMBL" id="EEH58440.1"/>
    </source>
</evidence>
<feature type="region of interest" description="Disordered" evidence="4">
    <location>
        <begin position="651"/>
        <end position="683"/>
    </location>
</feature>
<dbReference type="PANTHER" id="PTHR13258">
    <property type="entry name" value="SYNDETIN"/>
    <property type="match status" value="1"/>
</dbReference>
<evidence type="ECO:0000256" key="2">
    <source>
        <dbReference type="ARBA" id="ARBA00022927"/>
    </source>
</evidence>
<sequence>MFKAFKEKTAELKDKAKQRMSMANEQGRRLRENVEVMTGVDKARERFAQARNPIGGSSTAARLGGFSGAATAATSLSNAFSKIGSSPYKSAAAAKSHPDAEAARLERVAEETKPRDAAAEGDASTAGDAVLAALEPGYYLPEEDFDPVRHVLQSIAANKGELTTDVLHIEEEQLSNVVEVVSSKLSKEVLDHKTEFVQGWSNITELTSNLEQSFVIVKNGRRNISSAKDSVAGALRVAESHTRKRSLLSTLDLLVRVRECQSLEAEIRASLESCSYVDAVCEYAAAIRTLKTLEGLNCAQTLGQDLRSLQWDLVQSIEGVLFTICGDFQPVRYLPLFEAYLLLGSEVKPLGDKVQECFLRAVENQTEGMLRLHSMQRGGRADNDDVVERKSRMGYKELCQQLSSTQFFPCFQKTLEVLFDLLCSHHRMLQWHEAEAQTLRAKLAGASSDSSSVGDENARASARGKQQVQVREKIESCQAVTAALVRSRRAIADMAGARIAALLQASSAPSSGHFRAVLDWARAFIEAAEAFSGTQASTLRGHLERAGDRYFESLHAQRLEALRQMLDSEVWARLPDAAAEQVRADLRAAAARGGGRIASGTSTDTSRQLADDTSGVSIDVSGSGRFGVAAFGGVAEDGSAFESLVHKGNPFTEGANSSVSSKTGEQSTSCSSEGPASSDAGTSAVVNMPIDVDDDEEDIEVNAAYIDEGDDDDDDTMDPEVRKARREARAAAAAAEASAAAGGEGEGKGLSARKPTLTASSLYLLQGMAEYLRLMRTLTPSVPVIFQGLCALFETTLVRMFAAFGRYEALQSNSDQVTPRLRSTLIRLTSGDTIAALMPSKGPGIGTEAWSVLSSGNLYGLKERVIALESLACIAEEFKRLKPGLTQALPPKEEHKLERFFGQTISSVEDLREHVYCHVSGLLLNLSWVSEAVGDSDKLSDKLKIGKYAKREVSTDHNKWVDDLSTELTQFGAKLACAEVTAEALTMLWNFAIAETSSSIVAGLARVRKCSSEGRAGMALDVQMLYNNVRHLAPSGSSQDFRLVENYIKAFYTPDSELVYWCQTHPEYTSQQKVALINQIAGAFAWTQSKKTELLAAMGSNELL</sequence>
<gene>
    <name evidence="7" type="ORF">MICPUCDRAFT_32259</name>
</gene>
<protein>
    <submittedName>
        <fullName evidence="7">Predicted protein</fullName>
    </submittedName>
</protein>
<dbReference type="OMA" id="MAKVKWD"/>
<dbReference type="GO" id="GO:0032456">
    <property type="term" value="P:endocytic recycling"/>
    <property type="evidence" value="ECO:0007669"/>
    <property type="project" value="InterPro"/>
</dbReference>
<dbReference type="InterPro" id="IPR040047">
    <property type="entry name" value="VPS50"/>
</dbReference>
<dbReference type="GeneID" id="9682699"/>
<organism evidence="8">
    <name type="scientific">Micromonas pusilla (strain CCMP1545)</name>
    <name type="common">Picoplanktonic green alga</name>
    <dbReference type="NCBI Taxonomy" id="564608"/>
    <lineage>
        <taxon>Eukaryota</taxon>
        <taxon>Viridiplantae</taxon>
        <taxon>Chlorophyta</taxon>
        <taxon>Mamiellophyceae</taxon>
        <taxon>Mamiellales</taxon>
        <taxon>Mamiellaceae</taxon>
        <taxon>Micromonas</taxon>
    </lineage>
</organism>
<dbReference type="Pfam" id="PF10474">
    <property type="entry name" value="Syndetin_C"/>
    <property type="match status" value="1"/>
</dbReference>
<dbReference type="OrthoDB" id="498063at2759"/>
<keyword evidence="1" id="KW-0813">Transport</keyword>
<dbReference type="eggNOG" id="KOG2939">
    <property type="taxonomic scope" value="Eukaryota"/>
</dbReference>
<reference evidence="7 8" key="1">
    <citation type="journal article" date="2009" name="Science">
        <title>Green evolution and dynamic adaptations revealed by genomes of the marine picoeukaryotes Micromonas.</title>
        <authorList>
            <person name="Worden A.Z."/>
            <person name="Lee J.H."/>
            <person name="Mock T."/>
            <person name="Rouze P."/>
            <person name="Simmons M.P."/>
            <person name="Aerts A.L."/>
            <person name="Allen A.E."/>
            <person name="Cuvelier M.L."/>
            <person name="Derelle E."/>
            <person name="Everett M.V."/>
            <person name="Foulon E."/>
            <person name="Grimwood J."/>
            <person name="Gundlach H."/>
            <person name="Henrissat B."/>
            <person name="Napoli C."/>
            <person name="McDonald S.M."/>
            <person name="Parker M.S."/>
            <person name="Rombauts S."/>
            <person name="Salamov A."/>
            <person name="Von Dassow P."/>
            <person name="Badger J.H."/>
            <person name="Coutinho P.M."/>
            <person name="Demir E."/>
            <person name="Dubchak I."/>
            <person name="Gentemann C."/>
            <person name="Eikrem W."/>
            <person name="Gready J.E."/>
            <person name="John U."/>
            <person name="Lanier W."/>
            <person name="Lindquist E.A."/>
            <person name="Lucas S."/>
            <person name="Mayer K.F."/>
            <person name="Moreau H."/>
            <person name="Not F."/>
            <person name="Otillar R."/>
            <person name="Panaud O."/>
            <person name="Pangilinan J."/>
            <person name="Paulsen I."/>
            <person name="Piegu B."/>
            <person name="Poliakov A."/>
            <person name="Robbens S."/>
            <person name="Schmutz J."/>
            <person name="Toulza E."/>
            <person name="Wyss T."/>
            <person name="Zelensky A."/>
            <person name="Zhou K."/>
            <person name="Armbrust E.V."/>
            <person name="Bhattacharya D."/>
            <person name="Goodenough U.W."/>
            <person name="Van de Peer Y."/>
            <person name="Grigoriev I.V."/>
        </authorList>
    </citation>
    <scope>NUCLEOTIDE SEQUENCE [LARGE SCALE GENOMIC DNA]</scope>
    <source>
        <strain evidence="7 8">CCMP1545</strain>
    </source>
</reference>
<keyword evidence="8" id="KW-1185">Reference proteome</keyword>
<proteinExistence type="predicted"/>
<feature type="compositionally biased region" description="Basic and acidic residues" evidence="4">
    <location>
        <begin position="1"/>
        <end position="17"/>
    </location>
</feature>
<keyword evidence="3" id="KW-0175">Coiled coil</keyword>
<feature type="compositionally biased region" description="Acidic residues" evidence="4">
    <location>
        <begin position="707"/>
        <end position="718"/>
    </location>
</feature>
<evidence type="ECO:0000259" key="6">
    <source>
        <dbReference type="Pfam" id="PF10475"/>
    </source>
</evidence>
<evidence type="ECO:0000313" key="8">
    <source>
        <dbReference type="Proteomes" id="UP000001876"/>
    </source>
</evidence>
<dbReference type="GO" id="GO:0000149">
    <property type="term" value="F:SNARE binding"/>
    <property type="evidence" value="ECO:0007669"/>
    <property type="project" value="TreeGrafter"/>
</dbReference>
<dbReference type="GO" id="GO:1990745">
    <property type="term" value="C:EARP complex"/>
    <property type="evidence" value="ECO:0007669"/>
    <property type="project" value="InterPro"/>
</dbReference>
<dbReference type="GO" id="GO:0042147">
    <property type="term" value="P:retrograde transport, endosome to Golgi"/>
    <property type="evidence" value="ECO:0007669"/>
    <property type="project" value="InterPro"/>
</dbReference>
<dbReference type="InterPro" id="IPR019514">
    <property type="entry name" value="Syndetin_C"/>
</dbReference>
<feature type="region of interest" description="Disordered" evidence="4">
    <location>
        <begin position="705"/>
        <end position="729"/>
    </location>
</feature>
<dbReference type="Proteomes" id="UP000001876">
    <property type="component" value="Unassembled WGS sequence"/>
</dbReference>
<feature type="region of interest" description="Disordered" evidence="4">
    <location>
        <begin position="1"/>
        <end position="28"/>
    </location>
</feature>
<accession>C1MPC2</accession>
<feature type="domain" description="Syndetin C-terminal" evidence="5">
    <location>
        <begin position="858"/>
        <end position="1098"/>
    </location>
</feature>
<dbReference type="PANTHER" id="PTHR13258:SF0">
    <property type="entry name" value="SYNDETIN"/>
    <property type="match status" value="1"/>
</dbReference>
<evidence type="ECO:0000256" key="4">
    <source>
        <dbReference type="SAM" id="MobiDB-lite"/>
    </source>
</evidence>
<dbReference type="AlphaFoldDB" id="C1MPC2"/>
<dbReference type="GO" id="GO:0005829">
    <property type="term" value="C:cytosol"/>
    <property type="evidence" value="ECO:0007669"/>
    <property type="project" value="GOC"/>
</dbReference>
<feature type="domain" description="Vacuolar protein sorting-associated protein 54 N-terminal" evidence="6">
    <location>
        <begin position="133"/>
        <end position="431"/>
    </location>
</feature>
<feature type="compositionally biased region" description="Basic and acidic residues" evidence="4">
    <location>
        <begin position="96"/>
        <end position="118"/>
    </location>
</feature>
<dbReference type="Pfam" id="PF10475">
    <property type="entry name" value="Vps54_N"/>
    <property type="match status" value="1"/>
</dbReference>
<feature type="compositionally biased region" description="Polar residues" evidence="4">
    <location>
        <begin position="654"/>
        <end position="683"/>
    </location>
</feature>
<evidence type="ECO:0000256" key="3">
    <source>
        <dbReference type="ARBA" id="ARBA00023054"/>
    </source>
</evidence>
<dbReference type="KEGG" id="mpp:MICPUCDRAFT_32259"/>
<evidence type="ECO:0000259" key="5">
    <source>
        <dbReference type="Pfam" id="PF10474"/>
    </source>
</evidence>